<dbReference type="GeneID" id="56351199"/>
<dbReference type="AlphaFoldDB" id="A0A0J1IC09"/>
<name>A0A0J1IC09_NIACI</name>
<proteinExistence type="predicted"/>
<accession>A0A0J1IC09</accession>
<protein>
    <submittedName>
        <fullName evidence="1">PTS fructose transporter subunit IIA</fullName>
    </submittedName>
</protein>
<dbReference type="InterPro" id="IPR016152">
    <property type="entry name" value="PTrfase/Anion_transptr"/>
</dbReference>
<dbReference type="RefSeq" id="WP_047943922.1">
    <property type="nucleotide sequence ID" value="NZ_CP053989.1"/>
</dbReference>
<keyword evidence="2" id="KW-1185">Reference proteome</keyword>
<evidence type="ECO:0000313" key="2">
    <source>
        <dbReference type="Proteomes" id="UP000036045"/>
    </source>
</evidence>
<dbReference type="InterPro" id="IPR002178">
    <property type="entry name" value="PTS_EIIA_type-2_dom"/>
</dbReference>
<dbReference type="PATRIC" id="fig|1397.4.peg.2645"/>
<dbReference type="Proteomes" id="UP000036045">
    <property type="component" value="Unassembled WGS sequence"/>
</dbReference>
<evidence type="ECO:0000313" key="1">
    <source>
        <dbReference type="EMBL" id="KLV23481.1"/>
    </source>
</evidence>
<dbReference type="OrthoDB" id="370976at2"/>
<dbReference type="PANTHER" id="PTHR47738">
    <property type="entry name" value="PTS SYSTEM FRUCTOSE-LIKE EIIA COMPONENT-RELATED"/>
    <property type="match status" value="1"/>
</dbReference>
<dbReference type="EMBL" id="LDPH01000025">
    <property type="protein sequence ID" value="KLV23481.1"/>
    <property type="molecule type" value="Genomic_DNA"/>
</dbReference>
<dbReference type="SUPFAM" id="SSF55804">
    <property type="entry name" value="Phoshotransferase/anion transport protein"/>
    <property type="match status" value="1"/>
</dbReference>
<dbReference type="PANTHER" id="PTHR47738:SF3">
    <property type="entry name" value="PHOSPHOTRANSFERASE SYSTEM MANNITOL_FRUCTOSE-SPECIFIC IIA DOMAIN CONTAINING PROTEIN"/>
    <property type="match status" value="1"/>
</dbReference>
<dbReference type="PROSITE" id="PS51094">
    <property type="entry name" value="PTS_EIIA_TYPE_2"/>
    <property type="match status" value="1"/>
</dbReference>
<dbReference type="Gene3D" id="3.40.930.10">
    <property type="entry name" value="Mannitol-specific EII, Chain A"/>
    <property type="match status" value="1"/>
</dbReference>
<dbReference type="Pfam" id="PF00359">
    <property type="entry name" value="PTS_EIIA_2"/>
    <property type="match status" value="1"/>
</dbReference>
<gene>
    <name evidence="1" type="ORF">ABW02_19535</name>
</gene>
<dbReference type="InterPro" id="IPR051541">
    <property type="entry name" value="PTS_SugarTrans_NitroReg"/>
</dbReference>
<dbReference type="CDD" id="cd00211">
    <property type="entry name" value="PTS_IIA_fru"/>
    <property type="match status" value="1"/>
</dbReference>
<comment type="caution">
    <text evidence="1">The sequence shown here is derived from an EMBL/GenBank/DDBJ whole genome shotgun (WGS) entry which is preliminary data.</text>
</comment>
<sequence length="155" mass="17619">MAVASFIKESLINVGLKVENQDELFNAMFEKAYKQGFVKETFLPKIKERESIFPTGLSVNNYSIAIPHTDPEHVVEQFIAVSVLEKPVSFHLMEDNTKTTEVQAVLMLGLNQPHSQIEVLQELMQVIQVEEHLEKLIHAKDKSDITALFESIKIL</sequence>
<organism evidence="1 2">
    <name type="scientific">Niallia circulans</name>
    <name type="common">Bacillus circulans</name>
    <dbReference type="NCBI Taxonomy" id="1397"/>
    <lineage>
        <taxon>Bacteria</taxon>
        <taxon>Bacillati</taxon>
        <taxon>Bacillota</taxon>
        <taxon>Bacilli</taxon>
        <taxon>Bacillales</taxon>
        <taxon>Bacillaceae</taxon>
        <taxon>Niallia</taxon>
    </lineage>
</organism>
<reference evidence="1 2" key="1">
    <citation type="submission" date="2015-05" db="EMBL/GenBank/DDBJ databases">
        <title>Whole genome sequence and identification of bacterial endophytes from Costus igneus.</title>
        <authorList>
            <person name="Lee Y.P."/>
            <person name="Gan H.M."/>
            <person name="Eng W."/>
            <person name="Wheatley M.S."/>
            <person name="Caraballo A."/>
            <person name="Polter S."/>
            <person name="Savka M.A."/>
            <person name="Hudson A.O."/>
        </authorList>
    </citation>
    <scope>NUCLEOTIDE SEQUENCE [LARGE SCALE GENOMIC DNA]</scope>
    <source>
        <strain evidence="1 2">RIT379</strain>
    </source>
</reference>